<reference evidence="3 4" key="1">
    <citation type="submission" date="2024-06" db="EMBL/GenBank/DDBJ databases">
        <title>Sorghum-associated microbial communities from plants grown in Nebraska, USA.</title>
        <authorList>
            <person name="Schachtman D."/>
        </authorList>
    </citation>
    <scope>NUCLEOTIDE SEQUENCE [LARGE SCALE GENOMIC DNA]</scope>
    <source>
        <strain evidence="3 4">2709</strain>
    </source>
</reference>
<protein>
    <submittedName>
        <fullName evidence="3">Multidrug efflux system outer membrane protein</fullName>
    </submittedName>
</protein>
<dbReference type="NCBIfam" id="TIGR01845">
    <property type="entry name" value="outer_NodT"/>
    <property type="match status" value="1"/>
</dbReference>
<name>A0ABV2Q3B0_9BURK</name>
<accession>A0ABV2Q3B0</accession>
<evidence type="ECO:0000313" key="4">
    <source>
        <dbReference type="Proteomes" id="UP001549320"/>
    </source>
</evidence>
<comment type="similarity">
    <text evidence="1 2">Belongs to the outer membrane factor (OMF) (TC 1.B.17) family.</text>
</comment>
<dbReference type="Gene3D" id="1.20.1600.10">
    <property type="entry name" value="Outer membrane efflux proteins (OEP)"/>
    <property type="match status" value="1"/>
</dbReference>
<gene>
    <name evidence="3" type="ORF">ABIE13_000534</name>
</gene>
<dbReference type="Proteomes" id="UP001549320">
    <property type="component" value="Unassembled WGS sequence"/>
</dbReference>
<feature type="chain" id="PRO_5044965150" evidence="2">
    <location>
        <begin position="25"/>
        <end position="497"/>
    </location>
</feature>
<dbReference type="PANTHER" id="PTHR30203:SF25">
    <property type="entry name" value="OUTER MEMBRANE PROTEIN-RELATED"/>
    <property type="match status" value="1"/>
</dbReference>
<dbReference type="PROSITE" id="PS51257">
    <property type="entry name" value="PROKAR_LIPOPROTEIN"/>
    <property type="match status" value="1"/>
</dbReference>
<keyword evidence="2" id="KW-1134">Transmembrane beta strand</keyword>
<organism evidence="3 4">
    <name type="scientific">Ottowia thiooxydans</name>
    <dbReference type="NCBI Taxonomy" id="219182"/>
    <lineage>
        <taxon>Bacteria</taxon>
        <taxon>Pseudomonadati</taxon>
        <taxon>Pseudomonadota</taxon>
        <taxon>Betaproteobacteria</taxon>
        <taxon>Burkholderiales</taxon>
        <taxon>Comamonadaceae</taxon>
        <taxon>Ottowia</taxon>
    </lineage>
</organism>
<proteinExistence type="inferred from homology"/>
<dbReference type="PANTHER" id="PTHR30203">
    <property type="entry name" value="OUTER MEMBRANE CATION EFFLUX PROTEIN"/>
    <property type="match status" value="1"/>
</dbReference>
<feature type="signal peptide" evidence="2">
    <location>
        <begin position="1"/>
        <end position="24"/>
    </location>
</feature>
<comment type="subcellular location">
    <subcellularLocation>
        <location evidence="2">Cell membrane</location>
        <topology evidence="2">Lipid-anchor</topology>
    </subcellularLocation>
</comment>
<keyword evidence="2" id="KW-0449">Lipoprotein</keyword>
<sequence>MKSPYRAVLAPLSALMLLAGCAVGPDYVPPSLHSSQVPSSFGEAPAGLVAGDVEVAWWRSFDDPALASLVQRALAANHDIGIAAARLEEAQAGLRESRQAYLPSGGPALGYENRRRSEIETPPGQPRRTESYRGAVDAAWEVDLFGRIRRSVESAQAQAGSRTALLRGVRAGVAAAVAATWFELQGIEAELAVVVDISQSQRNSLSLVDGLLAAGSANEFDRLRAEAALRNIEVAVPELERRRAASVNALAILLGETPQEFKPPAATPASETLTVRTIAVGDPAALLSRRADIAAAERNLAAATAQIGVETAGLYPEVQVQGSIGFVAGSLGAMSGAAALSGVISPILRWSFLDTGRVRARIAASEARAKEALIVYDQTVLRSLQEADDAFKAYGAVGSTLELRLLESRAHREAARLARARFSAGEGLYLDVLEAERSDFASRRALAVARTNQRLAVVSIYKALGGGWEICGQPDQDCGGADGKPNSRLKTYFAKKP</sequence>
<dbReference type="EMBL" id="JBEPSH010000001">
    <property type="protein sequence ID" value="MET4575437.1"/>
    <property type="molecule type" value="Genomic_DNA"/>
</dbReference>
<keyword evidence="2" id="KW-0812">Transmembrane</keyword>
<dbReference type="InterPro" id="IPR010131">
    <property type="entry name" value="MdtP/NodT-like"/>
</dbReference>
<keyword evidence="2" id="KW-0564">Palmitate</keyword>
<dbReference type="RefSeq" id="WP_354440882.1">
    <property type="nucleotide sequence ID" value="NZ_JBEPSH010000001.1"/>
</dbReference>
<dbReference type="Gene3D" id="2.20.200.10">
    <property type="entry name" value="Outer membrane efflux proteins (OEP)"/>
    <property type="match status" value="1"/>
</dbReference>
<evidence type="ECO:0000313" key="3">
    <source>
        <dbReference type="EMBL" id="MET4575437.1"/>
    </source>
</evidence>
<keyword evidence="2" id="KW-0732">Signal</keyword>
<keyword evidence="2" id="KW-0472">Membrane</keyword>
<dbReference type="SUPFAM" id="SSF56954">
    <property type="entry name" value="Outer membrane efflux proteins (OEP)"/>
    <property type="match status" value="1"/>
</dbReference>
<dbReference type="Pfam" id="PF02321">
    <property type="entry name" value="OEP"/>
    <property type="match status" value="2"/>
</dbReference>
<dbReference type="InterPro" id="IPR003423">
    <property type="entry name" value="OMP_efflux"/>
</dbReference>
<evidence type="ECO:0000256" key="2">
    <source>
        <dbReference type="RuleBase" id="RU362097"/>
    </source>
</evidence>
<evidence type="ECO:0000256" key="1">
    <source>
        <dbReference type="ARBA" id="ARBA00007613"/>
    </source>
</evidence>
<comment type="caution">
    <text evidence="3">The sequence shown here is derived from an EMBL/GenBank/DDBJ whole genome shotgun (WGS) entry which is preliminary data.</text>
</comment>
<keyword evidence="4" id="KW-1185">Reference proteome</keyword>